<dbReference type="OrthoDB" id="128422at2"/>
<evidence type="ECO:0000313" key="7">
    <source>
        <dbReference type="EMBL" id="EKN71393.1"/>
    </source>
</evidence>
<gene>
    <name evidence="7" type="ORF">BABA_01885</name>
</gene>
<keyword evidence="4 6" id="KW-1133">Transmembrane helix</keyword>
<comment type="caution">
    <text evidence="7">The sequence shown here is derived from an EMBL/GenBank/DDBJ whole genome shotgun (WGS) entry which is preliminary data.</text>
</comment>
<dbReference type="AlphaFoldDB" id="K6DT15"/>
<feature type="transmembrane region" description="Helical" evidence="6">
    <location>
        <begin position="167"/>
        <end position="188"/>
    </location>
</feature>
<evidence type="ECO:0000256" key="5">
    <source>
        <dbReference type="ARBA" id="ARBA00023136"/>
    </source>
</evidence>
<feature type="transmembrane region" description="Helical" evidence="6">
    <location>
        <begin position="71"/>
        <end position="92"/>
    </location>
</feature>
<evidence type="ECO:0000256" key="3">
    <source>
        <dbReference type="ARBA" id="ARBA00022692"/>
    </source>
</evidence>
<reference evidence="7 8" key="1">
    <citation type="journal article" date="2012" name="Front. Microbiol.">
        <title>Redundancy and modularity in membrane-associated dissimilatory nitrate reduction in Bacillus.</title>
        <authorList>
            <person name="Heylen K."/>
            <person name="Keltjens J."/>
        </authorList>
    </citation>
    <scope>NUCLEOTIDE SEQUENCE [LARGE SCALE GENOMIC DNA]</scope>
    <source>
        <strain evidence="8">LMG 21833T</strain>
    </source>
</reference>
<feature type="transmembrane region" description="Helical" evidence="6">
    <location>
        <begin position="141"/>
        <end position="160"/>
    </location>
</feature>
<proteinExistence type="predicted"/>
<feature type="transmembrane region" description="Helical" evidence="6">
    <location>
        <begin position="45"/>
        <end position="65"/>
    </location>
</feature>
<dbReference type="GO" id="GO:0005886">
    <property type="term" value="C:plasma membrane"/>
    <property type="evidence" value="ECO:0007669"/>
    <property type="project" value="UniProtKB-SubCell"/>
</dbReference>
<evidence type="ECO:0000256" key="2">
    <source>
        <dbReference type="ARBA" id="ARBA00022475"/>
    </source>
</evidence>
<feature type="transmembrane region" description="Helical" evidence="6">
    <location>
        <begin position="227"/>
        <end position="248"/>
    </location>
</feature>
<dbReference type="Pfam" id="PF09678">
    <property type="entry name" value="Caa3_CtaG"/>
    <property type="match status" value="1"/>
</dbReference>
<protein>
    <recommendedName>
        <fullName evidence="9">Cytochrome c oxidase assembly factor CtaG</fullName>
    </recommendedName>
</protein>
<evidence type="ECO:0008006" key="9">
    <source>
        <dbReference type="Google" id="ProtNLM"/>
    </source>
</evidence>
<comment type="subcellular location">
    <subcellularLocation>
        <location evidence="1">Cell membrane</location>
        <topology evidence="1">Multi-pass membrane protein</topology>
    </subcellularLocation>
</comment>
<keyword evidence="3 6" id="KW-0812">Transmembrane</keyword>
<dbReference type="PATRIC" id="fig|1117379.3.peg.395"/>
<keyword evidence="8" id="KW-1185">Reference proteome</keyword>
<dbReference type="STRING" id="1117379.BABA_01885"/>
<feature type="transmembrane region" description="Helical" evidence="6">
    <location>
        <begin position="113"/>
        <end position="135"/>
    </location>
</feature>
<name>K6DT15_9BACI</name>
<evidence type="ECO:0000256" key="4">
    <source>
        <dbReference type="ARBA" id="ARBA00022989"/>
    </source>
</evidence>
<dbReference type="EMBL" id="AJLS01000009">
    <property type="protein sequence ID" value="EKN71393.1"/>
    <property type="molecule type" value="Genomic_DNA"/>
</dbReference>
<dbReference type="RefSeq" id="WP_007083420.1">
    <property type="nucleotide sequence ID" value="NZ_AJLS01000009.1"/>
</dbReference>
<sequence length="260" mass="29432">MFDDFWLQGQLLWNTPLLAGFIMAGVLYGFLLVNFTKGKIHPKQPILFFLGLGLLYITVGSPLSTISHLSFSLHMIQMSMLYFIIPPLLLLGMRDSWLTKSTRINKIFLPPPAALYTFAILFLLYHMGVILTFLSQHSNVHNSYLLVLLYTSFSMWRPIVNGQNERYAMLSGLLLLPACILFIFNASLGEVNNPLLAQMTATLCFTPSEFSSFNLLPAPFNTRLDQMMAGFLMLGMHKFALIVTVRLGKKVQMHDWGRDG</sequence>
<keyword evidence="5 6" id="KW-0472">Membrane</keyword>
<evidence type="ECO:0000313" key="8">
    <source>
        <dbReference type="Proteomes" id="UP000006316"/>
    </source>
</evidence>
<keyword evidence="2" id="KW-1003">Cell membrane</keyword>
<dbReference type="InterPro" id="IPR019108">
    <property type="entry name" value="Caa3_assmbl_CtaG-rel"/>
</dbReference>
<feature type="transmembrane region" description="Helical" evidence="6">
    <location>
        <begin position="12"/>
        <end position="33"/>
    </location>
</feature>
<dbReference type="Proteomes" id="UP000006316">
    <property type="component" value="Unassembled WGS sequence"/>
</dbReference>
<organism evidence="7 8">
    <name type="scientific">Neobacillus bataviensis LMG 21833</name>
    <dbReference type="NCBI Taxonomy" id="1117379"/>
    <lineage>
        <taxon>Bacteria</taxon>
        <taxon>Bacillati</taxon>
        <taxon>Bacillota</taxon>
        <taxon>Bacilli</taxon>
        <taxon>Bacillales</taxon>
        <taxon>Bacillaceae</taxon>
        <taxon>Neobacillus</taxon>
    </lineage>
</organism>
<accession>K6DT15</accession>
<evidence type="ECO:0000256" key="6">
    <source>
        <dbReference type="SAM" id="Phobius"/>
    </source>
</evidence>
<dbReference type="eggNOG" id="COG3336">
    <property type="taxonomic scope" value="Bacteria"/>
</dbReference>
<evidence type="ECO:0000256" key="1">
    <source>
        <dbReference type="ARBA" id="ARBA00004651"/>
    </source>
</evidence>